<dbReference type="Proteomes" id="UP000191272">
    <property type="component" value="Chromosome"/>
</dbReference>
<proteinExistence type="predicted"/>
<reference evidence="2" key="1">
    <citation type="submission" date="2017-03" db="EMBL/GenBank/DDBJ databases">
        <title>FDA dAtabase for Regulatory Grade micrObial Sequences (FDA-ARGOS): Supporting development and validation of Infectious Disease Dx tests.</title>
        <authorList>
            <person name="Campos J."/>
            <person name="Goldberg B."/>
            <person name="Tallon L."/>
            <person name="Sadzewicz L."/>
            <person name="Sengamalay N."/>
            <person name="Ott S."/>
            <person name="Godinez A."/>
            <person name="Nagaraj S."/>
            <person name="Vyas G."/>
            <person name="Aluvathingal J."/>
            <person name="Nadendla S."/>
            <person name="Geyer C."/>
            <person name="Nandy P."/>
            <person name="Hobson J."/>
            <person name="Sichtig H."/>
        </authorList>
    </citation>
    <scope>NUCLEOTIDE SEQUENCE [LARGE SCALE GENOMIC DNA]</scope>
    <source>
        <strain evidence="2">FDAARGOS_260</strain>
    </source>
</reference>
<accession>A0ABN4Y712</accession>
<protein>
    <submittedName>
        <fullName evidence="1">Uncharacterized protein</fullName>
    </submittedName>
</protein>
<organism evidence="1 2">
    <name type="scientific">Neisseria mucosa</name>
    <dbReference type="NCBI Taxonomy" id="488"/>
    <lineage>
        <taxon>Bacteria</taxon>
        <taxon>Pseudomonadati</taxon>
        <taxon>Pseudomonadota</taxon>
        <taxon>Betaproteobacteria</taxon>
        <taxon>Neisseriales</taxon>
        <taxon>Neisseriaceae</taxon>
        <taxon>Neisseria</taxon>
    </lineage>
</organism>
<evidence type="ECO:0000313" key="1">
    <source>
        <dbReference type="EMBL" id="ARC50339.1"/>
    </source>
</evidence>
<evidence type="ECO:0000313" key="2">
    <source>
        <dbReference type="Proteomes" id="UP000191272"/>
    </source>
</evidence>
<name>A0ABN4Y712_NEIMU</name>
<gene>
    <name evidence="1" type="ORF">A6J88_02790</name>
</gene>
<dbReference type="RefSeq" id="WP_080613518.1">
    <property type="nucleotide sequence ID" value="NZ_CP020452.2"/>
</dbReference>
<keyword evidence="2" id="KW-1185">Reference proteome</keyword>
<sequence>MIEKLETEIQDVRIFESEHDKELACAFIQGAVYAWIGANRDKPFAVRDLFGGANTWVWQNTPLNPLWKTYQDRGKTPDEAFDLAAKAAGKLLKIVLAKDMNRRFQVHKGYVNSYSWVAEE</sequence>
<dbReference type="EMBL" id="CP020452">
    <property type="protein sequence ID" value="ARC50339.1"/>
    <property type="molecule type" value="Genomic_DNA"/>
</dbReference>